<dbReference type="InterPro" id="IPR012338">
    <property type="entry name" value="Beta-lactam/transpept-like"/>
</dbReference>
<dbReference type="EMBL" id="SPDV01000020">
    <property type="protein sequence ID" value="TFI58096.1"/>
    <property type="molecule type" value="Genomic_DNA"/>
</dbReference>
<organism evidence="3 4">
    <name type="scientific">Sphingomonas parva</name>
    <dbReference type="NCBI Taxonomy" id="2555898"/>
    <lineage>
        <taxon>Bacteria</taxon>
        <taxon>Pseudomonadati</taxon>
        <taxon>Pseudomonadota</taxon>
        <taxon>Alphaproteobacteria</taxon>
        <taxon>Sphingomonadales</taxon>
        <taxon>Sphingomonadaceae</taxon>
        <taxon>Sphingomonas</taxon>
    </lineage>
</organism>
<accession>A0A4Y8ZUG2</accession>
<evidence type="ECO:0000256" key="1">
    <source>
        <dbReference type="SAM" id="SignalP"/>
    </source>
</evidence>
<protein>
    <submittedName>
        <fullName evidence="3">Class A beta-lactamase-related serine hydrolase</fullName>
    </submittedName>
</protein>
<evidence type="ECO:0000259" key="2">
    <source>
        <dbReference type="Pfam" id="PF00144"/>
    </source>
</evidence>
<dbReference type="Pfam" id="PF00144">
    <property type="entry name" value="Beta-lactamase"/>
    <property type="match status" value="1"/>
</dbReference>
<dbReference type="Gene3D" id="3.40.710.10">
    <property type="entry name" value="DD-peptidase/beta-lactamase superfamily"/>
    <property type="match status" value="1"/>
</dbReference>
<comment type="caution">
    <text evidence="3">The sequence shown here is derived from an EMBL/GenBank/DDBJ whole genome shotgun (WGS) entry which is preliminary data.</text>
</comment>
<keyword evidence="4" id="KW-1185">Reference proteome</keyword>
<feature type="signal peptide" evidence="1">
    <location>
        <begin position="1"/>
        <end position="26"/>
    </location>
</feature>
<gene>
    <name evidence="3" type="ORF">E2493_11890</name>
</gene>
<name>A0A4Y8ZUG2_9SPHN</name>
<feature type="domain" description="Beta-lactamase-related" evidence="2">
    <location>
        <begin position="48"/>
        <end position="358"/>
    </location>
</feature>
<evidence type="ECO:0000313" key="4">
    <source>
        <dbReference type="Proteomes" id="UP000298213"/>
    </source>
</evidence>
<dbReference type="SUPFAM" id="SSF56601">
    <property type="entry name" value="beta-lactamase/transpeptidase-like"/>
    <property type="match status" value="1"/>
</dbReference>
<dbReference type="GO" id="GO:0016787">
    <property type="term" value="F:hydrolase activity"/>
    <property type="evidence" value="ECO:0007669"/>
    <property type="project" value="UniProtKB-KW"/>
</dbReference>
<dbReference type="PANTHER" id="PTHR46825">
    <property type="entry name" value="D-ALANYL-D-ALANINE-CARBOXYPEPTIDASE/ENDOPEPTIDASE AMPH"/>
    <property type="match status" value="1"/>
</dbReference>
<dbReference type="AlphaFoldDB" id="A0A4Y8ZUG2"/>
<keyword evidence="3" id="KW-0378">Hydrolase</keyword>
<proteinExistence type="predicted"/>
<dbReference type="RefSeq" id="WP_135087020.1">
    <property type="nucleotide sequence ID" value="NZ_SPDV01000020.1"/>
</dbReference>
<sequence length="570" mass="60450">MTSTIRFTGLTTLAALCLACSAQALAAPADLKARADAFLQSAYPVDGPGAAVIIVERGKTVYAGGRGLADVAGGRPIGPDTVFRLGSITKQFSSAVLLQLADEGKLSLDDPISRYVPGLAEPGASATVRQALNHTIGVQSYTAIPGWMREENTARARTTDEMIALFKDLPSPTRPGEAWAYNNSGYVLVGAIIEKVTGKPWHQVVRERIAAPLGLETIRYGVEEPTIASMATGYTLREEGVAPAVRIHMSVPHAAGALVGTVGDLAAWGQALHHGKVLKPASYAAMIAPTRLPNGETVPYGFGMGTAELRGRQAIGHGGGIFGFTTDSTYLPKDDLFVAVFTNSDKPATHPGVAMRRLAALALGEPYPEFAKVDVPAAALEPLFGSYTIDPAKPDAKAEQRLFYARDGKLYTKRSGAPELEAFAAGGDRFFYGPNSLTWFRVARDSSGAHVLEMHDQGEDKIERAVRSGPVPAEPKAAAVPREVLQRYLGRYAIGAAHGTIAWGKGDSLTIQLAGQPALPLRAVSETEFDVPAVDARIAFESENGAVARLVIDQGGRKMAAERVKEDVEK</sequence>
<dbReference type="InterPro" id="IPR001466">
    <property type="entry name" value="Beta-lactam-related"/>
</dbReference>
<keyword evidence="1" id="KW-0732">Signal</keyword>
<dbReference type="InterPro" id="IPR050491">
    <property type="entry name" value="AmpC-like"/>
</dbReference>
<feature type="chain" id="PRO_5021458266" evidence="1">
    <location>
        <begin position="27"/>
        <end position="570"/>
    </location>
</feature>
<dbReference type="Proteomes" id="UP000298213">
    <property type="component" value="Unassembled WGS sequence"/>
</dbReference>
<dbReference type="PANTHER" id="PTHR46825:SF9">
    <property type="entry name" value="BETA-LACTAMASE-RELATED DOMAIN-CONTAINING PROTEIN"/>
    <property type="match status" value="1"/>
</dbReference>
<evidence type="ECO:0000313" key="3">
    <source>
        <dbReference type="EMBL" id="TFI58096.1"/>
    </source>
</evidence>
<reference evidence="3 4" key="1">
    <citation type="submission" date="2019-03" db="EMBL/GenBank/DDBJ databases">
        <title>Genome sequence of Sphingomonas sp. 17J27-24.</title>
        <authorList>
            <person name="Kim M."/>
            <person name="Maeng S."/>
            <person name="Sathiyaraj S."/>
        </authorList>
    </citation>
    <scope>NUCLEOTIDE SEQUENCE [LARGE SCALE GENOMIC DNA]</scope>
    <source>
        <strain evidence="3 4">17J27-24</strain>
    </source>
</reference>
<dbReference type="OrthoDB" id="113033at2"/>